<gene>
    <name evidence="5" type="ORF">SLS60_012064</name>
</gene>
<evidence type="ECO:0000259" key="4">
    <source>
        <dbReference type="PROSITE" id="PS00498"/>
    </source>
</evidence>
<keyword evidence="1" id="KW-0479">Metal-binding</keyword>
<evidence type="ECO:0000259" key="3">
    <source>
        <dbReference type="PROSITE" id="PS00497"/>
    </source>
</evidence>
<evidence type="ECO:0000256" key="2">
    <source>
        <dbReference type="ARBA" id="ARBA00023008"/>
    </source>
</evidence>
<keyword evidence="6" id="KW-1185">Reference proteome</keyword>
<organism evidence="5 6">
    <name type="scientific">Paraconiothyrium brasiliense</name>
    <dbReference type="NCBI Taxonomy" id="300254"/>
    <lineage>
        <taxon>Eukaryota</taxon>
        <taxon>Fungi</taxon>
        <taxon>Dikarya</taxon>
        <taxon>Ascomycota</taxon>
        <taxon>Pezizomycotina</taxon>
        <taxon>Dothideomycetes</taxon>
        <taxon>Pleosporomycetidae</taxon>
        <taxon>Pleosporales</taxon>
        <taxon>Massarineae</taxon>
        <taxon>Didymosphaeriaceae</taxon>
        <taxon>Paraconiothyrium</taxon>
    </lineage>
</organism>
<sequence length="291" mass="32732">MRQNLSDDEKAAYIDAELCLMNAPAQLFDWAENRWDELVYGHVVQSNFIHNVGQFLPWHRLYMRAHEYLLQTECGYTGAQPYWEEALDVDNLTASVVFDPDSGFGTAGTNGSCVSDGPFTQLELHITQYTNYANYCLTRETNTDIFQGATLDNIAECTNTTTYDEAYDCFQQNPHTAGHGGVGGTMLDVVASPSDPLFFLHHTNLDRLWWTWQLNNLTYRLTDMGGRNIPTDSYLAQNNFTYPGPELLDYDGDSANVTTLNHTLWMVGLIANATVGDVMDLRGDLICAEYV</sequence>
<dbReference type="InterPro" id="IPR002227">
    <property type="entry name" value="Tyrosinase_Cu-bd"/>
</dbReference>
<dbReference type="PROSITE" id="PS00497">
    <property type="entry name" value="TYROSINASE_1"/>
    <property type="match status" value="1"/>
</dbReference>
<dbReference type="SUPFAM" id="SSF48056">
    <property type="entry name" value="Di-copper centre-containing domain"/>
    <property type="match status" value="1"/>
</dbReference>
<dbReference type="PRINTS" id="PR00092">
    <property type="entry name" value="TYROSINASE"/>
</dbReference>
<protein>
    <recommendedName>
        <fullName evidence="3 4">Tyrosinase copper-binding domain-containing protein</fullName>
    </recommendedName>
</protein>
<dbReference type="Proteomes" id="UP001521785">
    <property type="component" value="Unassembled WGS sequence"/>
</dbReference>
<accession>A0ABR3QGR5</accession>
<feature type="domain" description="Tyrosinase copper-binding" evidence="3">
    <location>
        <begin position="50"/>
        <end position="67"/>
    </location>
</feature>
<evidence type="ECO:0000256" key="1">
    <source>
        <dbReference type="ARBA" id="ARBA00022723"/>
    </source>
</evidence>
<dbReference type="PROSITE" id="PS00498">
    <property type="entry name" value="TYROSINASE_2"/>
    <property type="match status" value="1"/>
</dbReference>
<evidence type="ECO:0000313" key="5">
    <source>
        <dbReference type="EMBL" id="KAL1591365.1"/>
    </source>
</evidence>
<dbReference type="Gene3D" id="1.10.1280.10">
    <property type="entry name" value="Di-copper center containing domain from catechol oxidase"/>
    <property type="match status" value="1"/>
</dbReference>
<dbReference type="PANTHER" id="PTHR11474">
    <property type="entry name" value="TYROSINASE FAMILY MEMBER"/>
    <property type="match status" value="1"/>
</dbReference>
<dbReference type="EMBL" id="JAKJXO020000028">
    <property type="protein sequence ID" value="KAL1591365.1"/>
    <property type="molecule type" value="Genomic_DNA"/>
</dbReference>
<comment type="caution">
    <text evidence="5">The sequence shown here is derived from an EMBL/GenBank/DDBJ whole genome shotgun (WGS) entry which is preliminary data.</text>
</comment>
<dbReference type="InterPro" id="IPR050316">
    <property type="entry name" value="Tyrosinase/Hemocyanin"/>
</dbReference>
<dbReference type="Pfam" id="PF00264">
    <property type="entry name" value="Tyrosinase"/>
    <property type="match status" value="1"/>
</dbReference>
<reference evidence="5 6" key="1">
    <citation type="submission" date="2024-02" db="EMBL/GenBank/DDBJ databases">
        <title>De novo assembly and annotation of 12 fungi associated with fruit tree decline syndrome in Ontario, Canada.</title>
        <authorList>
            <person name="Sulman M."/>
            <person name="Ellouze W."/>
            <person name="Ilyukhin E."/>
        </authorList>
    </citation>
    <scope>NUCLEOTIDE SEQUENCE [LARGE SCALE GENOMIC DNA]</scope>
    <source>
        <strain evidence="5 6">M42-189</strain>
    </source>
</reference>
<keyword evidence="2" id="KW-0186">Copper</keyword>
<proteinExistence type="predicted"/>
<evidence type="ECO:0000313" key="6">
    <source>
        <dbReference type="Proteomes" id="UP001521785"/>
    </source>
</evidence>
<feature type="domain" description="Tyrosinase copper-binding" evidence="4">
    <location>
        <begin position="195"/>
        <end position="206"/>
    </location>
</feature>
<name>A0ABR3QGR5_9PLEO</name>
<dbReference type="InterPro" id="IPR008922">
    <property type="entry name" value="Di-copper_centre_dom_sf"/>
</dbReference>
<dbReference type="PANTHER" id="PTHR11474:SF126">
    <property type="entry name" value="TYROSINASE-LIKE PROTEIN TYR-1-RELATED"/>
    <property type="match status" value="1"/>
</dbReference>